<organism evidence="1 2">
    <name type="scientific">Methylomarinum roseum</name>
    <dbReference type="NCBI Taxonomy" id="3067653"/>
    <lineage>
        <taxon>Bacteria</taxon>
        <taxon>Pseudomonadati</taxon>
        <taxon>Pseudomonadota</taxon>
        <taxon>Gammaproteobacteria</taxon>
        <taxon>Methylococcales</taxon>
        <taxon>Methylococcaceae</taxon>
        <taxon>Methylomarinum</taxon>
    </lineage>
</organism>
<reference evidence="1 2" key="1">
    <citation type="journal article" date="2024" name="Microbiology">
        <title>Methylomarinum rosea sp. nov., a novel halophilic methanotrophic bacterium from the hypersaline Lake Elton.</title>
        <authorList>
            <person name="Suleimanov R.Z."/>
            <person name="Oshkin I.Y."/>
            <person name="Danilova O.V."/>
            <person name="Suzina N.E."/>
            <person name="Dedysh S.N."/>
        </authorList>
    </citation>
    <scope>NUCLEOTIDE SEQUENCE [LARGE SCALE GENOMIC DNA]</scope>
    <source>
        <strain evidence="1 2">Ch1-1</strain>
        <plasmid evidence="2">unnamed2</plasmid>
    </source>
</reference>
<sequence>MKYDVGEVFVPGQVWVTSRGGLWKILRYEYRNNEKFVLMRAGEEGRGRKQYRPWDKVDGWSIWIHADGTPTANCVANRESYK</sequence>
<proteinExistence type="predicted"/>
<dbReference type="EMBL" id="CP157744">
    <property type="protein sequence ID" value="XBS22662.1"/>
    <property type="molecule type" value="Genomic_DNA"/>
</dbReference>
<dbReference type="Proteomes" id="UP001225378">
    <property type="component" value="Plasmid unnamed2"/>
</dbReference>
<keyword evidence="2" id="KW-1185">Reference proteome</keyword>
<evidence type="ECO:0000313" key="2">
    <source>
        <dbReference type="Proteomes" id="UP001225378"/>
    </source>
</evidence>
<dbReference type="AlphaFoldDB" id="A0AAU7P088"/>
<keyword evidence="1" id="KW-0614">Plasmid</keyword>
<accession>A0AAU7P088</accession>
<dbReference type="RefSeq" id="WP_349432790.1">
    <property type="nucleotide sequence ID" value="NZ_CP157744.1"/>
</dbReference>
<geneLocation type="plasmid" evidence="1 2">
    <name>unnamed2</name>
</geneLocation>
<protein>
    <submittedName>
        <fullName evidence="1">Uncharacterized protein</fullName>
    </submittedName>
</protein>
<name>A0AAU7P088_9GAMM</name>
<dbReference type="KEGG" id="mech:Q9L42_020325"/>
<gene>
    <name evidence="1" type="ORF">Q9L42_020325</name>
</gene>
<evidence type="ECO:0000313" key="1">
    <source>
        <dbReference type="EMBL" id="XBS22662.1"/>
    </source>
</evidence>